<dbReference type="RefSeq" id="WP_063016883.1">
    <property type="nucleotide sequence ID" value="NZ_JBEYBM010000002.1"/>
</dbReference>
<feature type="transmembrane region" description="Helical" evidence="1">
    <location>
        <begin position="68"/>
        <end position="89"/>
    </location>
</feature>
<reference evidence="2 3" key="1">
    <citation type="submission" date="2024-06" db="EMBL/GenBank/DDBJ databases">
        <title>The Natural Products Discovery Center: Release of the First 8490 Sequenced Strains for Exploring Actinobacteria Biosynthetic Diversity.</title>
        <authorList>
            <person name="Kalkreuter E."/>
            <person name="Kautsar S.A."/>
            <person name="Yang D."/>
            <person name="Bader C.D."/>
            <person name="Teijaro C.N."/>
            <person name="Fluegel L."/>
            <person name="Davis C.M."/>
            <person name="Simpson J.R."/>
            <person name="Lauterbach L."/>
            <person name="Steele A.D."/>
            <person name="Gui C."/>
            <person name="Meng S."/>
            <person name="Li G."/>
            <person name="Viehrig K."/>
            <person name="Ye F."/>
            <person name="Su P."/>
            <person name="Kiefer A.F."/>
            <person name="Nichols A."/>
            <person name="Cepeda A.J."/>
            <person name="Yan W."/>
            <person name="Fan B."/>
            <person name="Jiang Y."/>
            <person name="Adhikari A."/>
            <person name="Zheng C.-J."/>
            <person name="Schuster L."/>
            <person name="Cowan T.M."/>
            <person name="Smanski M.J."/>
            <person name="Chevrette M.G."/>
            <person name="De Carvalho L.P.S."/>
            <person name="Shen B."/>
        </authorList>
    </citation>
    <scope>NUCLEOTIDE SEQUENCE [LARGE SCALE GENOMIC DNA]</scope>
    <source>
        <strain evidence="2 3">NPDC019434</strain>
    </source>
</reference>
<name>A0ABV2XKA4_9NOCA</name>
<protein>
    <submittedName>
        <fullName evidence="2">Uncharacterized protein</fullName>
    </submittedName>
</protein>
<evidence type="ECO:0000313" key="2">
    <source>
        <dbReference type="EMBL" id="MEU2126312.1"/>
    </source>
</evidence>
<dbReference type="EMBL" id="JBEYBR010000130">
    <property type="protein sequence ID" value="MEU2126312.1"/>
    <property type="molecule type" value="Genomic_DNA"/>
</dbReference>
<keyword evidence="1" id="KW-1133">Transmembrane helix</keyword>
<evidence type="ECO:0000256" key="1">
    <source>
        <dbReference type="SAM" id="Phobius"/>
    </source>
</evidence>
<keyword evidence="1" id="KW-0812">Transmembrane</keyword>
<keyword evidence="1" id="KW-0472">Membrane</keyword>
<organism evidence="2 3">
    <name type="scientific">Nocardia niwae</name>
    <dbReference type="NCBI Taxonomy" id="626084"/>
    <lineage>
        <taxon>Bacteria</taxon>
        <taxon>Bacillati</taxon>
        <taxon>Actinomycetota</taxon>
        <taxon>Actinomycetes</taxon>
        <taxon>Mycobacteriales</taxon>
        <taxon>Nocardiaceae</taxon>
        <taxon>Nocardia</taxon>
    </lineage>
</organism>
<feature type="transmembrane region" description="Helical" evidence="1">
    <location>
        <begin position="96"/>
        <end position="118"/>
    </location>
</feature>
<gene>
    <name evidence="2" type="ORF">ABZ507_31340</name>
</gene>
<feature type="transmembrane region" description="Helical" evidence="1">
    <location>
        <begin position="169"/>
        <end position="193"/>
    </location>
</feature>
<sequence>MLGGNWVHLFVAVGCLVTLVLLFQPWLSTGTGGTDGVIRANAFGRIHVATSLVDLWARASVPGPKASGAWGILTGVVIVIAVCSVAAHIVARAEVFAHLTLVATVLVPICTIATALYLNSKGDELTRVVSYGTARDPGTQIGLLIRWAKGHDNYPAPGFRQVSYATYSLTWSALCAVVISLLCAMAVIAQWILRYKRRVRAGD</sequence>
<dbReference type="Proteomes" id="UP001550535">
    <property type="component" value="Unassembled WGS sequence"/>
</dbReference>
<feature type="transmembrane region" description="Helical" evidence="1">
    <location>
        <begin position="7"/>
        <end position="27"/>
    </location>
</feature>
<evidence type="ECO:0000313" key="3">
    <source>
        <dbReference type="Proteomes" id="UP001550535"/>
    </source>
</evidence>
<accession>A0ABV2XKA4</accession>
<proteinExistence type="predicted"/>
<keyword evidence="3" id="KW-1185">Reference proteome</keyword>
<comment type="caution">
    <text evidence="2">The sequence shown here is derived from an EMBL/GenBank/DDBJ whole genome shotgun (WGS) entry which is preliminary data.</text>
</comment>